<dbReference type="Pfam" id="PF02843">
    <property type="entry name" value="GARS_C"/>
    <property type="match status" value="1"/>
</dbReference>
<dbReference type="InterPro" id="IPR000115">
    <property type="entry name" value="PRibGlycinamide_synth"/>
</dbReference>
<proteinExistence type="inferred from homology"/>
<evidence type="ECO:0000256" key="1">
    <source>
        <dbReference type="ARBA" id="ARBA00001936"/>
    </source>
</evidence>
<dbReference type="InterPro" id="IPR037123">
    <property type="entry name" value="PRibGlycinamide_synth_C_sf"/>
</dbReference>
<dbReference type="NCBIfam" id="TIGR00877">
    <property type="entry name" value="purD"/>
    <property type="match status" value="1"/>
</dbReference>
<sequence length="426" mass="44794">MIEIMGFLAPFIMNNILIIGNGGRESALGLKFLQSPQVAAVYVAPGNAGMPRLGLVPVDIDVDDFPSLIAFARQHAIALTFVGPEVPLAAGIVDAFQAADQPVFGPTKAAAQLEASKAFAKAFMERHQLPTAASRTIHSLAAGQQTLIEAGVPLVFKADGLAAGKGVIVAKTNTEAEAALAQLYARDPNATVVVEECLTGQEASVLALYHDGTYVTLPLAQDHKRRFDQDAGPNTGGMGAISPAPQFTADEREAARHLVAQTIAGMVSDGLNGSGVLYIGLMFTQKGPKVLEYNLRFGDPETQVLLPQIKNDFYQLITDLLADRPTPLELDGKTYVGVVAAHPEYPGGAMNALPLADVPADWPIGRWLPAGVQEKDGRLFSHGGRVFTVIGSGPDLASAQGNAYGAMAEVQGPLAIRNDIGDKGLD</sequence>
<dbReference type="AlphaFoldDB" id="A0A0R1X7E4"/>
<keyword evidence="8 14" id="KW-0067">ATP-binding</keyword>
<dbReference type="GO" id="GO:0046872">
    <property type="term" value="F:metal ion binding"/>
    <property type="evidence" value="ECO:0007669"/>
    <property type="project" value="InterPro"/>
</dbReference>
<evidence type="ECO:0000256" key="14">
    <source>
        <dbReference type="PROSITE-ProRule" id="PRU00409"/>
    </source>
</evidence>
<comment type="similarity">
    <text evidence="10 13">Belongs to the GARS family.</text>
</comment>
<evidence type="ECO:0000256" key="2">
    <source>
        <dbReference type="ARBA" id="ARBA00001946"/>
    </source>
</evidence>
<comment type="cofactor">
    <cofactor evidence="1">
        <name>Mn(2+)</name>
        <dbReference type="ChEBI" id="CHEBI:29035"/>
    </cofactor>
</comment>
<dbReference type="PATRIC" id="fig|1122147.4.peg.672"/>
<dbReference type="SMART" id="SM01210">
    <property type="entry name" value="GARS_C"/>
    <property type="match status" value="1"/>
</dbReference>
<dbReference type="eggNOG" id="COG0151">
    <property type="taxonomic scope" value="Bacteria"/>
</dbReference>
<dbReference type="UniPathway" id="UPA00074">
    <property type="reaction ID" value="UER00125"/>
</dbReference>
<dbReference type="GO" id="GO:0006189">
    <property type="term" value="P:'de novo' IMP biosynthetic process"/>
    <property type="evidence" value="ECO:0007669"/>
    <property type="project" value="UniProtKB-UniRule"/>
</dbReference>
<comment type="pathway">
    <text evidence="3 13">Purine metabolism; IMP biosynthesis via de novo pathway; N(1)-(5-phospho-D-ribosyl)glycinamide from 5-phospho-alpha-D-ribose 1-diphosphate: step 2/2.</text>
</comment>
<evidence type="ECO:0000256" key="10">
    <source>
        <dbReference type="ARBA" id="ARBA00038345"/>
    </source>
</evidence>
<dbReference type="InterPro" id="IPR020562">
    <property type="entry name" value="PRibGlycinamide_synth_N"/>
</dbReference>
<dbReference type="InterPro" id="IPR020561">
    <property type="entry name" value="PRibGlycinamid_synth_ATP-grasp"/>
</dbReference>
<dbReference type="Pfam" id="PF01071">
    <property type="entry name" value="GARS_A"/>
    <property type="match status" value="1"/>
</dbReference>
<dbReference type="EMBL" id="AZFW01000103">
    <property type="protein sequence ID" value="KRM25733.1"/>
    <property type="molecule type" value="Genomic_DNA"/>
</dbReference>
<keyword evidence="6 14" id="KW-0547">Nucleotide-binding</keyword>
<dbReference type="Proteomes" id="UP000050949">
    <property type="component" value="Unassembled WGS sequence"/>
</dbReference>
<keyword evidence="9" id="KW-0464">Manganese</keyword>
<dbReference type="SUPFAM" id="SSF52440">
    <property type="entry name" value="PreATP-grasp domain"/>
    <property type="match status" value="1"/>
</dbReference>
<dbReference type="Gene3D" id="3.90.600.10">
    <property type="entry name" value="Phosphoribosylglycinamide synthetase, C-terminal domain"/>
    <property type="match status" value="1"/>
</dbReference>
<dbReference type="GO" id="GO:0009113">
    <property type="term" value="P:purine nucleobase biosynthetic process"/>
    <property type="evidence" value="ECO:0007669"/>
    <property type="project" value="InterPro"/>
</dbReference>
<evidence type="ECO:0000313" key="17">
    <source>
        <dbReference type="Proteomes" id="UP000050949"/>
    </source>
</evidence>
<reference evidence="16 17" key="1">
    <citation type="journal article" date="2015" name="Genome Announc.">
        <title>Expanding the biotechnology potential of lactobacilli through comparative genomics of 213 strains and associated genera.</title>
        <authorList>
            <person name="Sun Z."/>
            <person name="Harris H.M."/>
            <person name="McCann A."/>
            <person name="Guo C."/>
            <person name="Argimon S."/>
            <person name="Zhang W."/>
            <person name="Yang X."/>
            <person name="Jeffery I.B."/>
            <person name="Cooney J.C."/>
            <person name="Kagawa T.F."/>
            <person name="Liu W."/>
            <person name="Song Y."/>
            <person name="Salvetti E."/>
            <person name="Wrobel A."/>
            <person name="Rasinkangas P."/>
            <person name="Parkhill J."/>
            <person name="Rea M.C."/>
            <person name="O'Sullivan O."/>
            <person name="Ritari J."/>
            <person name="Douillard F.P."/>
            <person name="Paul Ross R."/>
            <person name="Yang R."/>
            <person name="Briner A.E."/>
            <person name="Felis G.E."/>
            <person name="de Vos W.M."/>
            <person name="Barrangou R."/>
            <person name="Klaenhammer T.R."/>
            <person name="Caufield P.W."/>
            <person name="Cui Y."/>
            <person name="Zhang H."/>
            <person name="O'Toole P.W."/>
        </authorList>
    </citation>
    <scope>NUCLEOTIDE SEQUENCE [LARGE SCALE GENOMIC DNA]</scope>
    <source>
        <strain evidence="16 17">DSM 16991</strain>
    </source>
</reference>
<gene>
    <name evidence="13" type="primary">purD</name>
    <name evidence="16" type="ORF">FC91_GL000650</name>
</gene>
<evidence type="ECO:0000259" key="15">
    <source>
        <dbReference type="PROSITE" id="PS50975"/>
    </source>
</evidence>
<evidence type="ECO:0000256" key="3">
    <source>
        <dbReference type="ARBA" id="ARBA00005174"/>
    </source>
</evidence>
<dbReference type="InterPro" id="IPR011054">
    <property type="entry name" value="Rudment_hybrid_motif"/>
</dbReference>
<dbReference type="PANTHER" id="PTHR43472:SF1">
    <property type="entry name" value="PHOSPHORIBOSYLAMINE--GLYCINE LIGASE, CHLOROPLASTIC"/>
    <property type="match status" value="1"/>
</dbReference>
<evidence type="ECO:0000256" key="8">
    <source>
        <dbReference type="ARBA" id="ARBA00022840"/>
    </source>
</evidence>
<organism evidence="16 17">
    <name type="scientific">Schleiferilactobacillus harbinensis DSM 16991</name>
    <dbReference type="NCBI Taxonomy" id="1122147"/>
    <lineage>
        <taxon>Bacteria</taxon>
        <taxon>Bacillati</taxon>
        <taxon>Bacillota</taxon>
        <taxon>Bacilli</taxon>
        <taxon>Lactobacillales</taxon>
        <taxon>Lactobacillaceae</taxon>
        <taxon>Schleiferilactobacillus</taxon>
    </lineage>
</organism>
<dbReference type="Gene3D" id="3.30.470.20">
    <property type="entry name" value="ATP-grasp fold, B domain"/>
    <property type="match status" value="1"/>
</dbReference>
<evidence type="ECO:0000256" key="4">
    <source>
        <dbReference type="ARBA" id="ARBA00013255"/>
    </source>
</evidence>
<evidence type="ECO:0000256" key="9">
    <source>
        <dbReference type="ARBA" id="ARBA00023211"/>
    </source>
</evidence>
<dbReference type="InterPro" id="IPR016185">
    <property type="entry name" value="PreATP-grasp_dom_sf"/>
</dbReference>
<comment type="catalytic activity">
    <reaction evidence="13">
        <text>5-phospho-beta-D-ribosylamine + glycine + ATP = N(1)-(5-phospho-beta-D-ribosyl)glycinamide + ADP + phosphate + H(+)</text>
        <dbReference type="Rhea" id="RHEA:17453"/>
        <dbReference type="ChEBI" id="CHEBI:15378"/>
        <dbReference type="ChEBI" id="CHEBI:30616"/>
        <dbReference type="ChEBI" id="CHEBI:43474"/>
        <dbReference type="ChEBI" id="CHEBI:57305"/>
        <dbReference type="ChEBI" id="CHEBI:58681"/>
        <dbReference type="ChEBI" id="CHEBI:143788"/>
        <dbReference type="ChEBI" id="CHEBI:456216"/>
        <dbReference type="EC" id="6.3.4.13"/>
    </reaction>
</comment>
<dbReference type="InterPro" id="IPR020560">
    <property type="entry name" value="PRibGlycinamide_synth_C-dom"/>
</dbReference>
<name>A0A0R1X7E4_9LACO</name>
<dbReference type="PROSITE" id="PS50975">
    <property type="entry name" value="ATP_GRASP"/>
    <property type="match status" value="1"/>
</dbReference>
<dbReference type="SMART" id="SM01209">
    <property type="entry name" value="GARS_A"/>
    <property type="match status" value="1"/>
</dbReference>
<dbReference type="HAMAP" id="MF_00138">
    <property type="entry name" value="GARS"/>
    <property type="match status" value="1"/>
</dbReference>
<dbReference type="SUPFAM" id="SSF56059">
    <property type="entry name" value="Glutathione synthetase ATP-binding domain-like"/>
    <property type="match status" value="1"/>
</dbReference>
<dbReference type="GO" id="GO:0005524">
    <property type="term" value="F:ATP binding"/>
    <property type="evidence" value="ECO:0007669"/>
    <property type="project" value="UniProtKB-UniRule"/>
</dbReference>
<dbReference type="PROSITE" id="PS00184">
    <property type="entry name" value="GARS"/>
    <property type="match status" value="1"/>
</dbReference>
<comment type="cofactor">
    <cofactor evidence="2">
        <name>Mg(2+)</name>
        <dbReference type="ChEBI" id="CHEBI:18420"/>
    </cofactor>
</comment>
<accession>A0A0R1X7E4</accession>
<dbReference type="InterPro" id="IPR011761">
    <property type="entry name" value="ATP-grasp"/>
</dbReference>
<evidence type="ECO:0000256" key="5">
    <source>
        <dbReference type="ARBA" id="ARBA00022598"/>
    </source>
</evidence>
<dbReference type="PANTHER" id="PTHR43472">
    <property type="entry name" value="PHOSPHORIBOSYLAMINE--GLYCINE LIGASE"/>
    <property type="match status" value="1"/>
</dbReference>
<feature type="domain" description="ATP-grasp" evidence="15">
    <location>
        <begin position="121"/>
        <end position="322"/>
    </location>
</feature>
<evidence type="ECO:0000256" key="11">
    <source>
        <dbReference type="ARBA" id="ARBA00042242"/>
    </source>
</evidence>
<evidence type="ECO:0000256" key="13">
    <source>
        <dbReference type="HAMAP-Rule" id="MF_00138"/>
    </source>
</evidence>
<protein>
    <recommendedName>
        <fullName evidence="4 13">Phosphoribosylamine--glycine ligase</fullName>
        <ecNumber evidence="4 13">6.3.4.13</ecNumber>
    </recommendedName>
    <alternativeName>
        <fullName evidence="13">GARS</fullName>
    </alternativeName>
    <alternativeName>
        <fullName evidence="11 13">Glycinamide ribonucleotide synthetase</fullName>
    </alternativeName>
    <alternativeName>
        <fullName evidence="12 13">Phosphoribosylglycinamide synthetase</fullName>
    </alternativeName>
</protein>
<evidence type="ECO:0000256" key="12">
    <source>
        <dbReference type="ARBA" id="ARBA00042864"/>
    </source>
</evidence>
<dbReference type="SUPFAM" id="SSF51246">
    <property type="entry name" value="Rudiment single hybrid motif"/>
    <property type="match status" value="1"/>
</dbReference>
<dbReference type="InterPro" id="IPR013815">
    <property type="entry name" value="ATP_grasp_subdomain_1"/>
</dbReference>
<evidence type="ECO:0000256" key="6">
    <source>
        <dbReference type="ARBA" id="ARBA00022741"/>
    </source>
</evidence>
<evidence type="ECO:0000256" key="7">
    <source>
        <dbReference type="ARBA" id="ARBA00022755"/>
    </source>
</evidence>
<keyword evidence="5 13" id="KW-0436">Ligase</keyword>
<keyword evidence="7 13" id="KW-0658">Purine biosynthesis</keyword>
<dbReference type="Pfam" id="PF02844">
    <property type="entry name" value="GARS_N"/>
    <property type="match status" value="1"/>
</dbReference>
<evidence type="ECO:0000313" key="16">
    <source>
        <dbReference type="EMBL" id="KRM25733.1"/>
    </source>
</evidence>
<dbReference type="InterPro" id="IPR020559">
    <property type="entry name" value="PRibGlycinamide_synth_CS"/>
</dbReference>
<dbReference type="Gene3D" id="3.40.50.20">
    <property type="match status" value="1"/>
</dbReference>
<comment type="caution">
    <text evidence="16">The sequence shown here is derived from an EMBL/GenBank/DDBJ whole genome shotgun (WGS) entry which is preliminary data.</text>
</comment>
<dbReference type="Gene3D" id="3.30.1490.20">
    <property type="entry name" value="ATP-grasp fold, A domain"/>
    <property type="match status" value="1"/>
</dbReference>
<dbReference type="EC" id="6.3.4.13" evidence="4 13"/>
<dbReference type="GO" id="GO:0004637">
    <property type="term" value="F:phosphoribosylamine-glycine ligase activity"/>
    <property type="evidence" value="ECO:0007669"/>
    <property type="project" value="UniProtKB-UniRule"/>
</dbReference>